<evidence type="ECO:0000259" key="1">
    <source>
        <dbReference type="Pfam" id="PF12728"/>
    </source>
</evidence>
<organism evidence="2 3">
    <name type="scientific">Myroides marinus</name>
    <dbReference type="NCBI Taxonomy" id="703342"/>
    <lineage>
        <taxon>Bacteria</taxon>
        <taxon>Pseudomonadati</taxon>
        <taxon>Bacteroidota</taxon>
        <taxon>Flavobacteriia</taxon>
        <taxon>Flavobacteriales</taxon>
        <taxon>Flavobacteriaceae</taxon>
        <taxon>Myroides</taxon>
    </lineage>
</organism>
<name>A0A1H6YGF9_9FLAO</name>
<dbReference type="SUPFAM" id="SSF46955">
    <property type="entry name" value="Putative DNA-binding domain"/>
    <property type="match status" value="1"/>
</dbReference>
<evidence type="ECO:0000313" key="3">
    <source>
        <dbReference type="Proteomes" id="UP000183077"/>
    </source>
</evidence>
<dbReference type="InterPro" id="IPR009061">
    <property type="entry name" value="DNA-bd_dom_put_sf"/>
</dbReference>
<dbReference type="AlphaFoldDB" id="A0A1H6YGF9"/>
<dbReference type="GeneID" id="82258927"/>
<evidence type="ECO:0000313" key="2">
    <source>
        <dbReference type="EMBL" id="SEJ40378.1"/>
    </source>
</evidence>
<sequence length="128" mass="15174">MKTIESKDVRTENVVQLQQILLQTIEEFSAFKNQIIHQQRELKEAIGFNLIQQKEMINVQELSDYIGMSTSSIYKLVYNNVIPFYKPNGKILYFDREEINTWLRQNKSQSVAQIEQQALDYSLKNRKK</sequence>
<dbReference type="InterPro" id="IPR010093">
    <property type="entry name" value="SinI_DNA-bd"/>
</dbReference>
<dbReference type="Pfam" id="PF12728">
    <property type="entry name" value="HTH_17"/>
    <property type="match status" value="1"/>
</dbReference>
<proteinExistence type="predicted"/>
<dbReference type="EMBL" id="FNYS01000033">
    <property type="protein sequence ID" value="SEJ40378.1"/>
    <property type="molecule type" value="Genomic_DNA"/>
</dbReference>
<accession>A0A1H6YGF9</accession>
<reference evidence="2 3" key="1">
    <citation type="submission" date="2016-10" db="EMBL/GenBank/DDBJ databases">
        <authorList>
            <person name="de Groot N.N."/>
        </authorList>
    </citation>
    <scope>NUCLEOTIDE SEQUENCE [LARGE SCALE GENOMIC DNA]</scope>
    <source>
        <strain evidence="2 3">DSM 23048</strain>
    </source>
</reference>
<feature type="domain" description="Helix-turn-helix" evidence="1">
    <location>
        <begin position="58"/>
        <end position="106"/>
    </location>
</feature>
<dbReference type="RefSeq" id="WP_083394441.1">
    <property type="nucleotide sequence ID" value="NZ_FNYS01000033.1"/>
</dbReference>
<dbReference type="GO" id="GO:0003677">
    <property type="term" value="F:DNA binding"/>
    <property type="evidence" value="ECO:0007669"/>
    <property type="project" value="InterPro"/>
</dbReference>
<protein>
    <submittedName>
        <fullName evidence="2">Transcriptional regulator, AlpA family</fullName>
    </submittedName>
</protein>
<dbReference type="InterPro" id="IPR041657">
    <property type="entry name" value="HTH_17"/>
</dbReference>
<dbReference type="NCBIfam" id="TIGR01764">
    <property type="entry name" value="excise"/>
    <property type="match status" value="1"/>
</dbReference>
<dbReference type="Proteomes" id="UP000183077">
    <property type="component" value="Unassembled WGS sequence"/>
</dbReference>
<gene>
    <name evidence="2" type="ORF">SAMN04488018_13315</name>
</gene>